<accession>A0A075HPU8</accession>
<evidence type="ECO:0008006" key="2">
    <source>
        <dbReference type="Google" id="ProtNLM"/>
    </source>
</evidence>
<organism evidence="1">
    <name type="scientific">uncultured marine group II/III euryarchaeote KM3_72_A06</name>
    <dbReference type="NCBI Taxonomy" id="1456496"/>
    <lineage>
        <taxon>Archaea</taxon>
        <taxon>Methanobacteriati</taxon>
        <taxon>Methanobacteriota</taxon>
        <taxon>environmental samples</taxon>
    </lineage>
</organism>
<reference evidence="1" key="1">
    <citation type="journal article" date="2014" name="Genome Biol. Evol.">
        <title>Pangenome evidence for extensive interdomain horizontal transfer affecting lineage core and shell genes in uncultured planktonic thaumarchaeota and euryarchaeota.</title>
        <authorList>
            <person name="Deschamps P."/>
            <person name="Zivanovic Y."/>
            <person name="Moreira D."/>
            <person name="Rodriguez-Valera F."/>
            <person name="Lopez-Garcia P."/>
        </authorList>
    </citation>
    <scope>NUCLEOTIDE SEQUENCE</scope>
</reference>
<dbReference type="SUPFAM" id="SSF55282">
    <property type="entry name" value="RL5-like"/>
    <property type="match status" value="1"/>
</dbReference>
<proteinExistence type="predicted"/>
<name>A0A075HPU8_9EURY</name>
<dbReference type="Gene3D" id="3.30.1440.10">
    <property type="match status" value="1"/>
</dbReference>
<dbReference type="InterPro" id="IPR022803">
    <property type="entry name" value="Ribosomal_uL5_dom_sf"/>
</dbReference>
<protein>
    <recommendedName>
        <fullName evidence="2">Exosome subunit</fullName>
    </recommendedName>
</protein>
<dbReference type="InterPro" id="IPR002739">
    <property type="entry name" value="PAB1135-like"/>
</dbReference>
<dbReference type="EMBL" id="KF901041">
    <property type="protein sequence ID" value="AIF15943.1"/>
    <property type="molecule type" value="Genomic_DNA"/>
</dbReference>
<dbReference type="Pfam" id="PF01877">
    <property type="entry name" value="RNA_binding"/>
    <property type="match status" value="1"/>
</dbReference>
<sequence length="129" mass="14245">MDDLSVIEDSMQWLAGEGAEISRERSKSHHGAPQMMIEASIDRKKGAKQAFLRMGVAALSDLRSAGIADLIDEDKALHVRIDIDELVQGRISLATGKSRKFAVKGRFKIESYPGQEPVEILNQLIDDIV</sequence>
<evidence type="ECO:0000313" key="1">
    <source>
        <dbReference type="EMBL" id="AIF15943.1"/>
    </source>
</evidence>
<dbReference type="AlphaFoldDB" id="A0A075HPU8"/>